<dbReference type="OrthoDB" id="3785667at2"/>
<dbReference type="SUPFAM" id="SSF49899">
    <property type="entry name" value="Concanavalin A-like lectins/glucanases"/>
    <property type="match status" value="1"/>
</dbReference>
<sequence>MSGLSNIGTLPVTVDVAKLDGGTARVDRDRAGDVAVRLPAFQQGSSMPRAVVRVRHQARSGDPLAPGTKDFAFGASFNLDRVSTGSKIDNGNNIMQRGTWGESQYKLQVDDDRLTCRVSGSRGAVFVRSWVTVQPGRWYDATCERSGTAVTLTVTEHLAGDKTRIGTSTGRGATGHLSWSNRSTPLSIGGKLTASGQVVKGSTDQFNGVVSDPMLDIDN</sequence>
<evidence type="ECO:0000313" key="2">
    <source>
        <dbReference type="Proteomes" id="UP000054837"/>
    </source>
</evidence>
<evidence type="ECO:0000313" key="1">
    <source>
        <dbReference type="EMBL" id="KUG57099.1"/>
    </source>
</evidence>
<comment type="caution">
    <text evidence="1">The sequence shown here is derived from an EMBL/GenBank/DDBJ whole genome shotgun (WGS) entry which is preliminary data.</text>
</comment>
<dbReference type="EMBL" id="LQBL01000008">
    <property type="protein sequence ID" value="KUG57099.1"/>
    <property type="molecule type" value="Genomic_DNA"/>
</dbReference>
<keyword evidence="2" id="KW-1185">Reference proteome</keyword>
<name>A0A0W8IAU7_9MICO</name>
<dbReference type="STRING" id="767452.AVL62_15000"/>
<proteinExistence type="predicted"/>
<dbReference type="RefSeq" id="WP_058890385.1">
    <property type="nucleotide sequence ID" value="NZ_LQBL01000008.1"/>
</dbReference>
<organism evidence="1 2">
    <name type="scientific">Serinicoccus chungangensis</name>
    <dbReference type="NCBI Taxonomy" id="767452"/>
    <lineage>
        <taxon>Bacteria</taxon>
        <taxon>Bacillati</taxon>
        <taxon>Actinomycetota</taxon>
        <taxon>Actinomycetes</taxon>
        <taxon>Micrococcales</taxon>
        <taxon>Ornithinimicrobiaceae</taxon>
        <taxon>Serinicoccus</taxon>
    </lineage>
</organism>
<dbReference type="Gene3D" id="2.60.120.200">
    <property type="match status" value="1"/>
</dbReference>
<accession>A0A0W8IAU7</accession>
<reference evidence="1 2" key="1">
    <citation type="submission" date="2015-12" db="EMBL/GenBank/DDBJ databases">
        <title>Serinicoccus chungangenesis strain CD08_5 genome sequencing and assembly.</title>
        <authorList>
            <person name="Chander A.M."/>
            <person name="Kaur G."/>
            <person name="Nair G.R."/>
            <person name="Dhawan D.K."/>
            <person name="Kochhar R.K."/>
            <person name="Mayilraj S."/>
            <person name="Bhadada S.K."/>
        </authorList>
    </citation>
    <scope>NUCLEOTIDE SEQUENCE [LARGE SCALE GENOMIC DNA]</scope>
    <source>
        <strain evidence="1 2">CD08_5</strain>
    </source>
</reference>
<dbReference type="AlphaFoldDB" id="A0A0W8IAU7"/>
<protein>
    <submittedName>
        <fullName evidence="1">Uncharacterized protein</fullName>
    </submittedName>
</protein>
<dbReference type="InterPro" id="IPR013320">
    <property type="entry name" value="ConA-like_dom_sf"/>
</dbReference>
<gene>
    <name evidence="1" type="ORF">AVL62_15000</name>
</gene>
<dbReference type="Proteomes" id="UP000054837">
    <property type="component" value="Unassembled WGS sequence"/>
</dbReference>